<dbReference type="Proteomes" id="UP000247973">
    <property type="component" value="Unassembled WGS sequence"/>
</dbReference>
<dbReference type="InterPro" id="IPR052164">
    <property type="entry name" value="Anthracycline_SecMetBiosynth"/>
</dbReference>
<protein>
    <recommendedName>
        <fullName evidence="1">VOC domain-containing protein</fullName>
    </recommendedName>
</protein>
<sequence length="129" mass="14469">MEKTINPVGWFEIYVENIDRARRFYETVLDREMFDLPMSEDLDDMKMVVFPMLDDAPNSSGALVEMRGVEPGGNSTIVYFSCDNCEVEQNRVESAGGKILKPKFSIGDYGFISLVEDTEGNCIGLHSLA</sequence>
<gene>
    <name evidence="2" type="ORF">CLV62_10412</name>
</gene>
<evidence type="ECO:0000313" key="2">
    <source>
        <dbReference type="EMBL" id="PXV66752.1"/>
    </source>
</evidence>
<dbReference type="Pfam" id="PF00903">
    <property type="entry name" value="Glyoxalase"/>
    <property type="match status" value="1"/>
</dbReference>
<dbReference type="Gene3D" id="3.10.180.10">
    <property type="entry name" value="2,3-Dihydroxybiphenyl 1,2-Dioxygenase, domain 1"/>
    <property type="match status" value="1"/>
</dbReference>
<dbReference type="PROSITE" id="PS51819">
    <property type="entry name" value="VOC"/>
    <property type="match status" value="1"/>
</dbReference>
<dbReference type="PANTHER" id="PTHR33993">
    <property type="entry name" value="GLYOXALASE-RELATED"/>
    <property type="match status" value="1"/>
</dbReference>
<dbReference type="OrthoDB" id="9804235at2"/>
<dbReference type="RefSeq" id="WP_110309719.1">
    <property type="nucleotide sequence ID" value="NZ_QICL01000004.1"/>
</dbReference>
<organism evidence="2 3">
    <name type="scientific">Dysgonomonas alginatilytica</name>
    <dbReference type="NCBI Taxonomy" id="1605892"/>
    <lineage>
        <taxon>Bacteria</taxon>
        <taxon>Pseudomonadati</taxon>
        <taxon>Bacteroidota</taxon>
        <taxon>Bacteroidia</taxon>
        <taxon>Bacteroidales</taxon>
        <taxon>Dysgonomonadaceae</taxon>
        <taxon>Dysgonomonas</taxon>
    </lineage>
</organism>
<feature type="domain" description="VOC" evidence="1">
    <location>
        <begin position="7"/>
        <end position="128"/>
    </location>
</feature>
<dbReference type="InterPro" id="IPR029068">
    <property type="entry name" value="Glyas_Bleomycin-R_OHBP_Dase"/>
</dbReference>
<comment type="caution">
    <text evidence="2">The sequence shown here is derived from an EMBL/GenBank/DDBJ whole genome shotgun (WGS) entry which is preliminary data.</text>
</comment>
<reference evidence="2 3" key="1">
    <citation type="submission" date="2018-03" db="EMBL/GenBank/DDBJ databases">
        <title>Genomic Encyclopedia of Archaeal and Bacterial Type Strains, Phase II (KMG-II): from individual species to whole genera.</title>
        <authorList>
            <person name="Goeker M."/>
        </authorList>
    </citation>
    <scope>NUCLEOTIDE SEQUENCE [LARGE SCALE GENOMIC DNA]</scope>
    <source>
        <strain evidence="2 3">DSM 100214</strain>
    </source>
</reference>
<accession>A0A2V3PY92</accession>
<dbReference type="InterPro" id="IPR037523">
    <property type="entry name" value="VOC_core"/>
</dbReference>
<name>A0A2V3PY92_9BACT</name>
<proteinExistence type="predicted"/>
<dbReference type="PANTHER" id="PTHR33993:SF2">
    <property type="entry name" value="VOC DOMAIN-CONTAINING PROTEIN"/>
    <property type="match status" value="1"/>
</dbReference>
<evidence type="ECO:0000259" key="1">
    <source>
        <dbReference type="PROSITE" id="PS51819"/>
    </source>
</evidence>
<dbReference type="AlphaFoldDB" id="A0A2V3PY92"/>
<dbReference type="InterPro" id="IPR004360">
    <property type="entry name" value="Glyas_Fos-R_dOase_dom"/>
</dbReference>
<dbReference type="EMBL" id="QICL01000004">
    <property type="protein sequence ID" value="PXV66752.1"/>
    <property type="molecule type" value="Genomic_DNA"/>
</dbReference>
<dbReference type="SUPFAM" id="SSF54593">
    <property type="entry name" value="Glyoxalase/Bleomycin resistance protein/Dihydroxybiphenyl dioxygenase"/>
    <property type="match status" value="1"/>
</dbReference>
<keyword evidence="3" id="KW-1185">Reference proteome</keyword>
<dbReference type="CDD" id="cd07247">
    <property type="entry name" value="SgaA_N_like"/>
    <property type="match status" value="1"/>
</dbReference>
<evidence type="ECO:0000313" key="3">
    <source>
        <dbReference type="Proteomes" id="UP000247973"/>
    </source>
</evidence>